<keyword evidence="13" id="KW-1185">Reference proteome</keyword>
<evidence type="ECO:0000256" key="11">
    <source>
        <dbReference type="SAM" id="Phobius"/>
    </source>
</evidence>
<reference evidence="12" key="1">
    <citation type="submission" date="2023-07" db="EMBL/GenBank/DDBJ databases">
        <title>Chromosome-level genome assembly of Artemia franciscana.</title>
        <authorList>
            <person name="Jo E."/>
        </authorList>
    </citation>
    <scope>NUCLEOTIDE SEQUENCE</scope>
    <source>
        <tissue evidence="12">Whole body</tissue>
    </source>
</reference>
<dbReference type="PANTHER" id="PTHR21522">
    <property type="entry name" value="PROTON CHANNEL OTOP"/>
    <property type="match status" value="1"/>
</dbReference>
<evidence type="ECO:0000256" key="5">
    <source>
        <dbReference type="ARBA" id="ARBA00022692"/>
    </source>
</evidence>
<dbReference type="InterPro" id="IPR004878">
    <property type="entry name" value="Otopetrin"/>
</dbReference>
<gene>
    <name evidence="12" type="ORF">QYM36_008602</name>
</gene>
<evidence type="ECO:0000313" key="13">
    <source>
        <dbReference type="Proteomes" id="UP001187531"/>
    </source>
</evidence>
<feature type="transmembrane region" description="Helical" evidence="11">
    <location>
        <begin position="390"/>
        <end position="411"/>
    </location>
</feature>
<dbReference type="AlphaFoldDB" id="A0AA88HRS4"/>
<dbReference type="GO" id="GO:0015252">
    <property type="term" value="F:proton channel activity"/>
    <property type="evidence" value="ECO:0007669"/>
    <property type="project" value="InterPro"/>
</dbReference>
<protein>
    <recommendedName>
        <fullName evidence="14">Otopetrin-2</fullName>
    </recommendedName>
</protein>
<evidence type="ECO:0000256" key="9">
    <source>
        <dbReference type="ARBA" id="ARBA00023136"/>
    </source>
</evidence>
<evidence type="ECO:0000256" key="4">
    <source>
        <dbReference type="ARBA" id="ARBA00022475"/>
    </source>
</evidence>
<feature type="transmembrane region" description="Helical" evidence="11">
    <location>
        <begin position="469"/>
        <end position="492"/>
    </location>
</feature>
<feature type="transmembrane region" description="Helical" evidence="11">
    <location>
        <begin position="363"/>
        <end position="384"/>
    </location>
</feature>
<dbReference type="Pfam" id="PF03189">
    <property type="entry name" value="Otopetrin"/>
    <property type="match status" value="1"/>
</dbReference>
<keyword evidence="4" id="KW-1003">Cell membrane</keyword>
<evidence type="ECO:0000313" key="12">
    <source>
        <dbReference type="EMBL" id="KAK2714063.1"/>
    </source>
</evidence>
<sequence length="520" mass="60079">MFNCLYRWGWMRDDVQFHMTSSSCGIIKTRARNLTESYDVSPTPTKEDGEEGEKNAFILNEDRLDKIWEQDSSHYGSFYLRIGAVVFGVGSVIYSWLEFGQYFELKNDPACHNIMLALSPAAGAVFTFVQTVFVFLNSKTFQRRSPSFKSFGLMHVVATNLCVWFNVIIQETKHEIMLYVELHIDSFNHTYDDSDYFNLPHVRKKRGYNLECQRTDLMGSVVQNASPFLFPCAIEYSLICFAIMYEMWRTVHERHTNIQQSRYYSEDENSRTNRASHQYSVDCAKSHRGLFLGILVLVLSIIILIIFFVLVDRKEYKEVAIDSIYVAELSLYVITLTAVMGGVYQVRKLNYTGNRRMDLDNSLLLIALFGVLAYNFFSIVACFFGDENSMIMLVTSIIAVLQASSQGLFILDASYRAAIEPEHQAKKPGREVITFLIVANFTLWAMITQEKSRSDVHPVQLEFFGLWPWTIITNVFRPLAIFYRFHSTVCLFEVWKRSYKYRPGVCAMSRENSILPTINC</sequence>
<evidence type="ECO:0000256" key="1">
    <source>
        <dbReference type="ARBA" id="ARBA00004651"/>
    </source>
</evidence>
<keyword evidence="3" id="KW-0813">Transport</keyword>
<evidence type="ECO:0000256" key="2">
    <source>
        <dbReference type="ARBA" id="ARBA00006513"/>
    </source>
</evidence>
<evidence type="ECO:0000256" key="8">
    <source>
        <dbReference type="ARBA" id="ARBA00023065"/>
    </source>
</evidence>
<evidence type="ECO:0000256" key="6">
    <source>
        <dbReference type="ARBA" id="ARBA00022781"/>
    </source>
</evidence>
<feature type="transmembrane region" description="Helical" evidence="11">
    <location>
        <begin position="323"/>
        <end position="343"/>
    </location>
</feature>
<feature type="transmembrane region" description="Helical" evidence="11">
    <location>
        <begin position="117"/>
        <end position="136"/>
    </location>
</feature>
<keyword evidence="10" id="KW-0407">Ion channel</keyword>
<feature type="transmembrane region" description="Helical" evidence="11">
    <location>
        <begin position="290"/>
        <end position="311"/>
    </location>
</feature>
<evidence type="ECO:0000256" key="3">
    <source>
        <dbReference type="ARBA" id="ARBA00022448"/>
    </source>
</evidence>
<keyword evidence="8" id="KW-0406">Ion transport</keyword>
<keyword evidence="9 11" id="KW-0472">Membrane</keyword>
<keyword evidence="5 11" id="KW-0812">Transmembrane</keyword>
<feature type="transmembrane region" description="Helical" evidence="11">
    <location>
        <begin position="432"/>
        <end position="449"/>
    </location>
</feature>
<proteinExistence type="inferred from homology"/>
<evidence type="ECO:0008006" key="14">
    <source>
        <dbReference type="Google" id="ProtNLM"/>
    </source>
</evidence>
<dbReference type="PANTHER" id="PTHR21522:SF61">
    <property type="entry name" value="PROTON CHANNEL OTOPLC"/>
    <property type="match status" value="1"/>
</dbReference>
<comment type="similarity">
    <text evidence="2">Belongs to the otopetrin family.</text>
</comment>
<dbReference type="GO" id="GO:0005886">
    <property type="term" value="C:plasma membrane"/>
    <property type="evidence" value="ECO:0007669"/>
    <property type="project" value="UniProtKB-SubCell"/>
</dbReference>
<dbReference type="Proteomes" id="UP001187531">
    <property type="component" value="Unassembled WGS sequence"/>
</dbReference>
<comment type="subcellular location">
    <subcellularLocation>
        <location evidence="1">Cell membrane</location>
        <topology evidence="1">Multi-pass membrane protein</topology>
    </subcellularLocation>
</comment>
<accession>A0AA88HRS4</accession>
<evidence type="ECO:0000256" key="7">
    <source>
        <dbReference type="ARBA" id="ARBA00022989"/>
    </source>
</evidence>
<feature type="transmembrane region" description="Helical" evidence="11">
    <location>
        <begin position="78"/>
        <end position="97"/>
    </location>
</feature>
<evidence type="ECO:0000256" key="10">
    <source>
        <dbReference type="ARBA" id="ARBA00023303"/>
    </source>
</evidence>
<comment type="caution">
    <text evidence="12">The sequence shown here is derived from an EMBL/GenBank/DDBJ whole genome shotgun (WGS) entry which is preliminary data.</text>
</comment>
<feature type="transmembrane region" description="Helical" evidence="11">
    <location>
        <begin position="148"/>
        <end position="169"/>
    </location>
</feature>
<dbReference type="EMBL" id="JAVRJZ010000013">
    <property type="protein sequence ID" value="KAK2714063.1"/>
    <property type="molecule type" value="Genomic_DNA"/>
</dbReference>
<organism evidence="12 13">
    <name type="scientific">Artemia franciscana</name>
    <name type="common">Brine shrimp</name>
    <name type="synonym">Artemia sanfranciscana</name>
    <dbReference type="NCBI Taxonomy" id="6661"/>
    <lineage>
        <taxon>Eukaryota</taxon>
        <taxon>Metazoa</taxon>
        <taxon>Ecdysozoa</taxon>
        <taxon>Arthropoda</taxon>
        <taxon>Crustacea</taxon>
        <taxon>Branchiopoda</taxon>
        <taxon>Anostraca</taxon>
        <taxon>Artemiidae</taxon>
        <taxon>Artemia</taxon>
    </lineage>
</organism>
<keyword evidence="7 11" id="KW-1133">Transmembrane helix</keyword>
<keyword evidence="6" id="KW-0375">Hydrogen ion transport</keyword>
<feature type="transmembrane region" description="Helical" evidence="11">
    <location>
        <begin position="228"/>
        <end position="248"/>
    </location>
</feature>
<name>A0AA88HRS4_ARTSF</name>